<dbReference type="PANTHER" id="PTHR38593">
    <property type="entry name" value="BLR2558 PROTEIN"/>
    <property type="match status" value="1"/>
</dbReference>
<dbReference type="InterPro" id="IPR025419">
    <property type="entry name" value="DUF4142"/>
</dbReference>
<evidence type="ECO:0000313" key="3">
    <source>
        <dbReference type="EMBL" id="MDL2397974.1"/>
    </source>
</evidence>
<dbReference type="PANTHER" id="PTHR38593:SF1">
    <property type="entry name" value="BLR2558 PROTEIN"/>
    <property type="match status" value="1"/>
</dbReference>
<protein>
    <submittedName>
        <fullName evidence="3">DUF4142 domain-containing protein</fullName>
    </submittedName>
</protein>
<evidence type="ECO:0000259" key="2">
    <source>
        <dbReference type="Pfam" id="PF13628"/>
    </source>
</evidence>
<evidence type="ECO:0000256" key="1">
    <source>
        <dbReference type="SAM" id="Phobius"/>
    </source>
</evidence>
<dbReference type="Gene3D" id="1.20.1260.10">
    <property type="match status" value="1"/>
</dbReference>
<keyword evidence="4" id="KW-1185">Reference proteome</keyword>
<dbReference type="Proteomes" id="UP001172645">
    <property type="component" value="Unassembled WGS sequence"/>
</dbReference>
<accession>A0ABT7JNQ3</accession>
<comment type="caution">
    <text evidence="3">The sequence shown here is derived from an EMBL/GenBank/DDBJ whole genome shotgun (WGS) entry which is preliminary data.</text>
</comment>
<dbReference type="PROSITE" id="PS51257">
    <property type="entry name" value="PROKAR_LIPOPROTEIN"/>
    <property type="match status" value="1"/>
</dbReference>
<gene>
    <name evidence="3" type="ORF">PY649_03635</name>
</gene>
<dbReference type="InterPro" id="IPR012347">
    <property type="entry name" value="Ferritin-like"/>
</dbReference>
<reference evidence="3" key="1">
    <citation type="submission" date="2023-06" db="EMBL/GenBank/DDBJ databases">
        <title>Phylogenetic Diversity of Rhizobium strains.</title>
        <authorList>
            <person name="Moura F.T."/>
            <person name="Helene L.C.F."/>
            <person name="Hungria M."/>
        </authorList>
    </citation>
    <scope>NUCLEOTIDE SEQUENCE</scope>
    <source>
        <strain evidence="3">CCGE526</strain>
    </source>
</reference>
<keyword evidence="1" id="KW-0812">Transmembrane</keyword>
<organism evidence="3 4">
    <name type="scientific">Rhizobium mayense</name>
    <dbReference type="NCBI Taxonomy" id="1312184"/>
    <lineage>
        <taxon>Bacteria</taxon>
        <taxon>Pseudomonadati</taxon>
        <taxon>Pseudomonadota</taxon>
        <taxon>Alphaproteobacteria</taxon>
        <taxon>Hyphomicrobiales</taxon>
        <taxon>Rhizobiaceae</taxon>
        <taxon>Rhizobium/Agrobacterium group</taxon>
        <taxon>Rhizobium</taxon>
    </lineage>
</organism>
<name>A0ABT7JNQ3_9HYPH</name>
<dbReference type="Pfam" id="PF13628">
    <property type="entry name" value="DUF4142"/>
    <property type="match status" value="1"/>
</dbReference>
<keyword evidence="1" id="KW-1133">Transmembrane helix</keyword>
<evidence type="ECO:0000313" key="4">
    <source>
        <dbReference type="Proteomes" id="UP001172645"/>
    </source>
</evidence>
<dbReference type="RefSeq" id="WP_285866792.1">
    <property type="nucleotide sequence ID" value="NZ_JARFYM010000002.1"/>
</dbReference>
<feature type="transmembrane region" description="Helical" evidence="1">
    <location>
        <begin position="21"/>
        <end position="41"/>
    </location>
</feature>
<feature type="domain" description="DUF4142" evidence="2">
    <location>
        <begin position="42"/>
        <end position="176"/>
    </location>
</feature>
<dbReference type="EMBL" id="JARFYM010000002">
    <property type="protein sequence ID" value="MDL2397974.1"/>
    <property type="molecule type" value="Genomic_DNA"/>
</dbReference>
<proteinExistence type="predicted"/>
<sequence>MFKWNGAEAFNHEGVAMRTKILLAGATIIAGCLIASSALAVSDKQFLSDAIKGDTAEITLGQLAAQKGASDGVRSFGQTLVTDHSKTKNEATALAAALEVNVSGGVAREAQQELDKLQHLTGPEFDKEFVSFMVTEYEKVISEFKQKAGEGNRQVPQLAAKVLPTLQKHLQLVQSLSGH</sequence>
<keyword evidence="1" id="KW-0472">Membrane</keyword>